<organism evidence="2 3">
    <name type="scientific">Monilinia fructicola</name>
    <name type="common">Brown rot fungus</name>
    <name type="synonym">Ciboria fructicola</name>
    <dbReference type="NCBI Taxonomy" id="38448"/>
    <lineage>
        <taxon>Eukaryota</taxon>
        <taxon>Fungi</taxon>
        <taxon>Dikarya</taxon>
        <taxon>Ascomycota</taxon>
        <taxon>Pezizomycotina</taxon>
        <taxon>Leotiomycetes</taxon>
        <taxon>Helotiales</taxon>
        <taxon>Sclerotiniaceae</taxon>
        <taxon>Monilinia</taxon>
    </lineage>
</organism>
<comment type="caution">
    <text evidence="2">The sequence shown here is derived from an EMBL/GenBank/DDBJ whole genome shotgun (WGS) entry which is preliminary data.</text>
</comment>
<keyword evidence="1" id="KW-0472">Membrane</keyword>
<feature type="transmembrane region" description="Helical" evidence="1">
    <location>
        <begin position="44"/>
        <end position="62"/>
    </location>
</feature>
<keyword evidence="1" id="KW-0812">Transmembrane</keyword>
<proteinExistence type="predicted"/>
<evidence type="ECO:0000256" key="1">
    <source>
        <dbReference type="SAM" id="Phobius"/>
    </source>
</evidence>
<accession>A0A5M9JZ57</accession>
<keyword evidence="3" id="KW-1185">Reference proteome</keyword>
<name>A0A5M9JZ57_MONFR</name>
<gene>
    <name evidence="2" type="ORF">EYC84_005965</name>
</gene>
<dbReference type="EMBL" id="VICG01000003">
    <property type="protein sequence ID" value="KAA8574511.1"/>
    <property type="molecule type" value="Genomic_DNA"/>
</dbReference>
<reference evidence="2 3" key="1">
    <citation type="submission" date="2019-06" db="EMBL/GenBank/DDBJ databases">
        <title>Genome Sequence of the Brown Rot Fungal Pathogen Monilinia fructicola.</title>
        <authorList>
            <person name="De Miccolis Angelini R.M."/>
            <person name="Landi L."/>
            <person name="Abate D."/>
            <person name="Pollastro S."/>
            <person name="Romanazzi G."/>
            <person name="Faretra F."/>
        </authorList>
    </citation>
    <scope>NUCLEOTIDE SEQUENCE [LARGE SCALE GENOMIC DNA]</scope>
    <source>
        <strain evidence="2 3">Mfrc123</strain>
    </source>
</reference>
<keyword evidence="1" id="KW-1133">Transmembrane helix</keyword>
<evidence type="ECO:0000313" key="2">
    <source>
        <dbReference type="EMBL" id="KAA8574511.1"/>
    </source>
</evidence>
<protein>
    <submittedName>
        <fullName evidence="2">Uncharacterized protein</fullName>
    </submittedName>
</protein>
<dbReference type="Proteomes" id="UP000322873">
    <property type="component" value="Unassembled WGS sequence"/>
</dbReference>
<sequence>MLCIESFIRYLLAQQNIIADSSWPHRMIFFLVHYLLNTRSSDTLSWIFFLSIDVLIVTMHFLTMRLEPAKRLCIPNNSYLQPLPGNLTEKPVGHPQFV</sequence>
<dbReference type="AlphaFoldDB" id="A0A5M9JZ57"/>
<evidence type="ECO:0000313" key="3">
    <source>
        <dbReference type="Proteomes" id="UP000322873"/>
    </source>
</evidence>